<comment type="caution">
    <text evidence="1">The sequence shown here is derived from an EMBL/GenBank/DDBJ whole genome shotgun (WGS) entry which is preliminary data.</text>
</comment>
<sequence>MRNWRVFIRNSDKAYATNMTMNNFSVGSGCPIATYNAAAYPHHLTQTLCKLFLGDVRDSRALSLSLSECVYFSL</sequence>
<evidence type="ECO:0000313" key="1">
    <source>
        <dbReference type="EMBL" id="ORY96714.1"/>
    </source>
</evidence>
<keyword evidence="2" id="KW-1185">Reference proteome</keyword>
<proteinExistence type="predicted"/>
<dbReference type="Proteomes" id="UP000242180">
    <property type="component" value="Unassembled WGS sequence"/>
</dbReference>
<dbReference type="InParanoid" id="A0A1X2HD35"/>
<protein>
    <submittedName>
        <fullName evidence="1">Uncharacterized protein</fullName>
    </submittedName>
</protein>
<name>A0A1X2HD35_SYNRA</name>
<evidence type="ECO:0000313" key="2">
    <source>
        <dbReference type="Proteomes" id="UP000242180"/>
    </source>
</evidence>
<accession>A0A1X2HD35</accession>
<dbReference type="AlphaFoldDB" id="A0A1X2HD35"/>
<reference evidence="1 2" key="1">
    <citation type="submission" date="2016-07" db="EMBL/GenBank/DDBJ databases">
        <title>Pervasive Adenine N6-methylation of Active Genes in Fungi.</title>
        <authorList>
            <consortium name="DOE Joint Genome Institute"/>
            <person name="Mondo S.J."/>
            <person name="Dannebaum R.O."/>
            <person name="Kuo R.C."/>
            <person name="Labutti K."/>
            <person name="Haridas S."/>
            <person name="Kuo A."/>
            <person name="Salamov A."/>
            <person name="Ahrendt S.R."/>
            <person name="Lipzen A."/>
            <person name="Sullivan W."/>
            <person name="Andreopoulos W.B."/>
            <person name="Clum A."/>
            <person name="Lindquist E."/>
            <person name="Daum C."/>
            <person name="Ramamoorthy G.K."/>
            <person name="Gryganskyi A."/>
            <person name="Culley D."/>
            <person name="Magnuson J.K."/>
            <person name="James T.Y."/>
            <person name="O'Malley M.A."/>
            <person name="Stajich J.E."/>
            <person name="Spatafora J.W."/>
            <person name="Visel A."/>
            <person name="Grigoriev I.V."/>
        </authorList>
    </citation>
    <scope>NUCLEOTIDE SEQUENCE [LARGE SCALE GENOMIC DNA]</scope>
    <source>
        <strain evidence="1 2">NRRL 2496</strain>
    </source>
</reference>
<dbReference type="PROSITE" id="PS51257">
    <property type="entry name" value="PROKAR_LIPOPROTEIN"/>
    <property type="match status" value="1"/>
</dbReference>
<gene>
    <name evidence="1" type="ORF">BCR43DRAFT_285349</name>
</gene>
<organism evidence="1 2">
    <name type="scientific">Syncephalastrum racemosum</name>
    <name type="common">Filamentous fungus</name>
    <dbReference type="NCBI Taxonomy" id="13706"/>
    <lineage>
        <taxon>Eukaryota</taxon>
        <taxon>Fungi</taxon>
        <taxon>Fungi incertae sedis</taxon>
        <taxon>Mucoromycota</taxon>
        <taxon>Mucoromycotina</taxon>
        <taxon>Mucoromycetes</taxon>
        <taxon>Mucorales</taxon>
        <taxon>Syncephalastraceae</taxon>
        <taxon>Syncephalastrum</taxon>
    </lineage>
</organism>
<dbReference type="EMBL" id="MCGN01000005">
    <property type="protein sequence ID" value="ORY96714.1"/>
    <property type="molecule type" value="Genomic_DNA"/>
</dbReference>